<protein>
    <submittedName>
        <fullName evidence="2">Uncharacterized protein</fullName>
    </submittedName>
</protein>
<reference evidence="2" key="1">
    <citation type="submission" date="2022-03" db="EMBL/GenBank/DDBJ databases">
        <authorList>
            <person name="Sayadi A."/>
        </authorList>
    </citation>
    <scope>NUCLEOTIDE SEQUENCE</scope>
</reference>
<feature type="compositionally biased region" description="Basic and acidic residues" evidence="1">
    <location>
        <begin position="19"/>
        <end position="31"/>
    </location>
</feature>
<dbReference type="AlphaFoldDB" id="A0A9P0M6A2"/>
<evidence type="ECO:0000256" key="1">
    <source>
        <dbReference type="SAM" id="MobiDB-lite"/>
    </source>
</evidence>
<gene>
    <name evidence="2" type="ORF">ACAOBT_LOCUS31165</name>
</gene>
<dbReference type="EMBL" id="CAKOFQ010007924">
    <property type="protein sequence ID" value="CAH2009845.1"/>
    <property type="molecule type" value="Genomic_DNA"/>
</dbReference>
<feature type="region of interest" description="Disordered" evidence="1">
    <location>
        <begin position="1"/>
        <end position="34"/>
    </location>
</feature>
<name>A0A9P0M6A2_ACAOB</name>
<evidence type="ECO:0000313" key="2">
    <source>
        <dbReference type="EMBL" id="CAH2009845.1"/>
    </source>
</evidence>
<sequence length="64" mass="7062">MFGEFHTSGIEGLSNAQNKDVHCDPSNKSEYSRGANVNLGKKHVWRVPHIGFAKFLDDAGELGF</sequence>
<comment type="caution">
    <text evidence="2">The sequence shown here is derived from an EMBL/GenBank/DDBJ whole genome shotgun (WGS) entry which is preliminary data.</text>
</comment>
<organism evidence="2 3">
    <name type="scientific">Acanthoscelides obtectus</name>
    <name type="common">Bean weevil</name>
    <name type="synonym">Bruchus obtectus</name>
    <dbReference type="NCBI Taxonomy" id="200917"/>
    <lineage>
        <taxon>Eukaryota</taxon>
        <taxon>Metazoa</taxon>
        <taxon>Ecdysozoa</taxon>
        <taxon>Arthropoda</taxon>
        <taxon>Hexapoda</taxon>
        <taxon>Insecta</taxon>
        <taxon>Pterygota</taxon>
        <taxon>Neoptera</taxon>
        <taxon>Endopterygota</taxon>
        <taxon>Coleoptera</taxon>
        <taxon>Polyphaga</taxon>
        <taxon>Cucujiformia</taxon>
        <taxon>Chrysomeloidea</taxon>
        <taxon>Chrysomelidae</taxon>
        <taxon>Bruchinae</taxon>
        <taxon>Bruchini</taxon>
        <taxon>Acanthoscelides</taxon>
    </lineage>
</organism>
<evidence type="ECO:0000313" key="3">
    <source>
        <dbReference type="Proteomes" id="UP001152888"/>
    </source>
</evidence>
<dbReference type="Proteomes" id="UP001152888">
    <property type="component" value="Unassembled WGS sequence"/>
</dbReference>
<accession>A0A9P0M6A2</accession>
<keyword evidence="3" id="KW-1185">Reference proteome</keyword>
<proteinExistence type="predicted"/>